<dbReference type="PRINTS" id="PR01900">
    <property type="entry name" value="YIDCPROTEIN"/>
</dbReference>
<evidence type="ECO:0000256" key="9">
    <source>
        <dbReference type="ARBA" id="ARBA00023139"/>
    </source>
</evidence>
<feature type="domain" description="Membrane insertase YidC/Oxa/ALB C-terminal" evidence="14">
    <location>
        <begin position="62"/>
        <end position="239"/>
    </location>
</feature>
<dbReference type="HAMAP" id="MF_01811">
    <property type="entry name" value="YidC_type2"/>
    <property type="match status" value="1"/>
</dbReference>
<evidence type="ECO:0000256" key="6">
    <source>
        <dbReference type="ARBA" id="ARBA00022927"/>
    </source>
</evidence>
<feature type="transmembrane region" description="Helical" evidence="12">
    <location>
        <begin position="62"/>
        <end position="82"/>
    </location>
</feature>
<keyword evidence="7 12" id="KW-1133">Transmembrane helix</keyword>
<accession>A0A2T4Z0J3</accession>
<dbReference type="InterPro" id="IPR023060">
    <property type="entry name" value="YidC/YidC1/YidC2_Firmicutes"/>
</dbReference>
<dbReference type="OrthoDB" id="9780552at2"/>
<dbReference type="PROSITE" id="PS51257">
    <property type="entry name" value="PROKAR_LIPOPROTEIN"/>
    <property type="match status" value="1"/>
</dbReference>
<dbReference type="InterPro" id="IPR047196">
    <property type="entry name" value="YidC_ALB_C"/>
</dbReference>
<feature type="signal peptide" evidence="13">
    <location>
        <begin position="1"/>
        <end position="28"/>
    </location>
</feature>
<keyword evidence="10 12" id="KW-0143">Chaperone</keyword>
<feature type="transmembrane region" description="Helical" evidence="12">
    <location>
        <begin position="169"/>
        <end position="188"/>
    </location>
</feature>
<evidence type="ECO:0000313" key="16">
    <source>
        <dbReference type="Proteomes" id="UP000241639"/>
    </source>
</evidence>
<dbReference type="EMBL" id="PZZP01000004">
    <property type="protein sequence ID" value="PTM53199.1"/>
    <property type="molecule type" value="Genomic_DNA"/>
</dbReference>
<dbReference type="PANTHER" id="PTHR12428">
    <property type="entry name" value="OXA1"/>
    <property type="match status" value="1"/>
</dbReference>
<dbReference type="GO" id="GO:0051205">
    <property type="term" value="P:protein insertion into membrane"/>
    <property type="evidence" value="ECO:0007669"/>
    <property type="project" value="TreeGrafter"/>
</dbReference>
<evidence type="ECO:0000256" key="7">
    <source>
        <dbReference type="ARBA" id="ARBA00022989"/>
    </source>
</evidence>
<comment type="subcellular location">
    <subcellularLocation>
        <location evidence="1 12">Cell membrane</location>
        <topology evidence="1 12">Multi-pass membrane protein</topology>
    </subcellularLocation>
</comment>
<feature type="transmembrane region" description="Helical" evidence="12">
    <location>
        <begin position="127"/>
        <end position="149"/>
    </location>
</feature>
<evidence type="ECO:0000313" key="15">
    <source>
        <dbReference type="EMBL" id="PTM53199.1"/>
    </source>
</evidence>
<comment type="similarity">
    <text evidence="12">Belongs to the OXA1/ALB3/YidC family. Type 2 subfamily.</text>
</comment>
<keyword evidence="5 12" id="KW-0732">Signal</keyword>
<keyword evidence="4 12" id="KW-0812">Transmembrane</keyword>
<evidence type="ECO:0000256" key="2">
    <source>
        <dbReference type="ARBA" id="ARBA00022448"/>
    </source>
</evidence>
<keyword evidence="9" id="KW-0564">Palmitate</keyword>
<dbReference type="Proteomes" id="UP000241639">
    <property type="component" value="Unassembled WGS sequence"/>
</dbReference>
<gene>
    <name evidence="12" type="primary">yidC</name>
    <name evidence="15" type="ORF">C8J48_3510</name>
</gene>
<organism evidence="15 16">
    <name type="scientific">Desmospora activa DSM 45169</name>
    <dbReference type="NCBI Taxonomy" id="1121389"/>
    <lineage>
        <taxon>Bacteria</taxon>
        <taxon>Bacillati</taxon>
        <taxon>Bacillota</taxon>
        <taxon>Bacilli</taxon>
        <taxon>Bacillales</taxon>
        <taxon>Thermoactinomycetaceae</taxon>
        <taxon>Desmospora</taxon>
    </lineage>
</organism>
<dbReference type="GO" id="GO:0005886">
    <property type="term" value="C:plasma membrane"/>
    <property type="evidence" value="ECO:0007669"/>
    <property type="project" value="UniProtKB-SubCell"/>
</dbReference>
<proteinExistence type="inferred from homology"/>
<dbReference type="PRINTS" id="PR00701">
    <property type="entry name" value="60KDINNERMP"/>
</dbReference>
<keyword evidence="8 12" id="KW-0472">Membrane</keyword>
<name>A0A2T4Z0J3_9BACL</name>
<keyword evidence="16" id="KW-1185">Reference proteome</keyword>
<keyword evidence="6 12" id="KW-0653">Protein transport</keyword>
<comment type="function">
    <text evidence="12">Required for the insertion and/or proper folding and/or complex formation of integral membrane proteins into the membrane. Involved in integration of membrane proteins that insert both dependently and independently of the Sec translocase complex, as well as at least some lipoproteins.</text>
</comment>
<evidence type="ECO:0000256" key="4">
    <source>
        <dbReference type="ARBA" id="ARBA00022692"/>
    </source>
</evidence>
<protein>
    <recommendedName>
        <fullName evidence="12">Membrane protein insertase YidC</fullName>
    </recommendedName>
    <alternativeName>
        <fullName evidence="12">Foldase YidC</fullName>
    </alternativeName>
    <alternativeName>
        <fullName evidence="12">Membrane integrase YidC</fullName>
    </alternativeName>
    <alternativeName>
        <fullName evidence="12">Membrane protein YidC</fullName>
    </alternativeName>
</protein>
<dbReference type="InterPro" id="IPR028055">
    <property type="entry name" value="YidC/Oxa/ALB_C"/>
</dbReference>
<evidence type="ECO:0000256" key="11">
    <source>
        <dbReference type="ARBA" id="ARBA00023288"/>
    </source>
</evidence>
<dbReference type="CDD" id="cd20070">
    <property type="entry name" value="5TM_YidC_Alb3"/>
    <property type="match status" value="1"/>
</dbReference>
<keyword evidence="3 12" id="KW-1003">Cell membrane</keyword>
<sequence length="248" mass="28002">MQKRYLLIVISIAAVMTLAAGCSPNTNAMQPIDPETGNFWEVFLVYPLILTLDWFKGLLGNYGLSILIVTLLIRLLLLPLTLKQTKSSQAMQLLQPEMKKLQEKYKDNQQKLQEETMKMFQKHNVNPMAGCFPALIQMPILIAFYQAIMRDPLIAKSIFLWMQLGQPDPYFILPVIAAGTTYLQSKLMMAKSGTQANNPLLIIMPIMILVLGISFPSALALYWVYGNLFSIVQFFLIQRRSTPVAPAT</sequence>
<evidence type="ECO:0000256" key="13">
    <source>
        <dbReference type="SAM" id="SignalP"/>
    </source>
</evidence>
<dbReference type="GO" id="GO:0032977">
    <property type="term" value="F:membrane insertase activity"/>
    <property type="evidence" value="ECO:0007669"/>
    <property type="project" value="InterPro"/>
</dbReference>
<feature type="transmembrane region" description="Helical" evidence="12">
    <location>
        <begin position="200"/>
        <end position="225"/>
    </location>
</feature>
<evidence type="ECO:0000256" key="10">
    <source>
        <dbReference type="ARBA" id="ARBA00023186"/>
    </source>
</evidence>
<evidence type="ECO:0000256" key="3">
    <source>
        <dbReference type="ARBA" id="ARBA00022475"/>
    </source>
</evidence>
<evidence type="ECO:0000256" key="1">
    <source>
        <dbReference type="ARBA" id="ARBA00004651"/>
    </source>
</evidence>
<dbReference type="Pfam" id="PF02096">
    <property type="entry name" value="60KD_IMP"/>
    <property type="match status" value="1"/>
</dbReference>
<keyword evidence="2 12" id="KW-0813">Transport</keyword>
<feature type="chain" id="PRO_5015517759" description="Membrane protein insertase YidC" evidence="13">
    <location>
        <begin position="29"/>
        <end position="248"/>
    </location>
</feature>
<dbReference type="PANTHER" id="PTHR12428:SF65">
    <property type="entry name" value="CYTOCHROME C OXIDASE ASSEMBLY PROTEIN COX18, MITOCHONDRIAL"/>
    <property type="match status" value="1"/>
</dbReference>
<keyword evidence="11 12" id="KW-0449">Lipoprotein</keyword>
<evidence type="ECO:0000256" key="12">
    <source>
        <dbReference type="HAMAP-Rule" id="MF_01811"/>
    </source>
</evidence>
<dbReference type="NCBIfam" id="TIGR03592">
    <property type="entry name" value="yidC_oxa1_cterm"/>
    <property type="match status" value="1"/>
</dbReference>
<dbReference type="AlphaFoldDB" id="A0A2T4Z0J3"/>
<dbReference type="InterPro" id="IPR001708">
    <property type="entry name" value="YidC/ALB3/OXA1/COX18"/>
</dbReference>
<dbReference type="GO" id="GO:0015031">
    <property type="term" value="P:protein transport"/>
    <property type="evidence" value="ECO:0007669"/>
    <property type="project" value="UniProtKB-KW"/>
</dbReference>
<comment type="caution">
    <text evidence="15">The sequence shown here is derived from an EMBL/GenBank/DDBJ whole genome shotgun (WGS) entry which is preliminary data.</text>
</comment>
<dbReference type="RefSeq" id="WP_107728493.1">
    <property type="nucleotide sequence ID" value="NZ_PZZP01000004.1"/>
</dbReference>
<reference evidence="15 16" key="1">
    <citation type="submission" date="2018-04" db="EMBL/GenBank/DDBJ databases">
        <title>Genomic Encyclopedia of Archaeal and Bacterial Type Strains, Phase II (KMG-II): from individual species to whole genera.</title>
        <authorList>
            <person name="Goeker M."/>
        </authorList>
    </citation>
    <scope>NUCLEOTIDE SEQUENCE [LARGE SCALE GENOMIC DNA]</scope>
    <source>
        <strain evidence="15 16">DSM 45169</strain>
    </source>
</reference>
<evidence type="ECO:0000259" key="14">
    <source>
        <dbReference type="Pfam" id="PF02096"/>
    </source>
</evidence>
<evidence type="ECO:0000256" key="8">
    <source>
        <dbReference type="ARBA" id="ARBA00023136"/>
    </source>
</evidence>
<evidence type="ECO:0000256" key="5">
    <source>
        <dbReference type="ARBA" id="ARBA00022729"/>
    </source>
</evidence>